<evidence type="ECO:0000256" key="3">
    <source>
        <dbReference type="ARBA" id="ARBA00022801"/>
    </source>
</evidence>
<dbReference type="PANTHER" id="PTHR12606:SF151">
    <property type="entry name" value="UBIQUITIN-LIKE PROTEASE FAMILY PROFILE DOMAIN-CONTAINING PROTEIN"/>
    <property type="match status" value="1"/>
</dbReference>
<sequence>MREIESQLYPVQSTAKWFDHGTEQPYPHILETDVVYIPVHETCHWFLIAFHLNNWSYTVYDSLEEPGSSSLVDEKTKKLVYRFSHWLWLFDYYQKRSNTTEFEEFTRTYEEDVPQQIGTSDCGVWVCMFLEWLTSYGDISAWNEDRSDAPLQYRKKMAKIFFQHRIASEPNL</sequence>
<dbReference type="SUPFAM" id="SSF54001">
    <property type="entry name" value="Cysteine proteinases"/>
    <property type="match status" value="1"/>
</dbReference>
<dbReference type="PANTHER" id="PTHR12606">
    <property type="entry name" value="SENTRIN/SUMO-SPECIFIC PROTEASE"/>
    <property type="match status" value="1"/>
</dbReference>
<feature type="domain" description="Ubiquitin-like protease family profile" evidence="5">
    <location>
        <begin position="1"/>
        <end position="133"/>
    </location>
</feature>
<keyword evidence="7" id="KW-1185">Reference proteome</keyword>
<evidence type="ECO:0000256" key="2">
    <source>
        <dbReference type="ARBA" id="ARBA00022670"/>
    </source>
</evidence>
<dbReference type="Gene3D" id="3.40.395.10">
    <property type="entry name" value="Adenoviral Proteinase, Chain A"/>
    <property type="match status" value="1"/>
</dbReference>
<gene>
    <name evidence="6" type="ORF">SSX86_017937</name>
</gene>
<keyword evidence="4" id="KW-0788">Thiol protease</keyword>
<evidence type="ECO:0000256" key="4">
    <source>
        <dbReference type="ARBA" id="ARBA00022807"/>
    </source>
</evidence>
<dbReference type="GO" id="GO:0016926">
    <property type="term" value="P:protein desumoylation"/>
    <property type="evidence" value="ECO:0007669"/>
    <property type="project" value="TreeGrafter"/>
</dbReference>
<evidence type="ECO:0000313" key="7">
    <source>
        <dbReference type="Proteomes" id="UP001408789"/>
    </source>
</evidence>
<name>A0AAP0GZ20_9ASTR</name>
<keyword evidence="2" id="KW-0645">Protease</keyword>
<accession>A0AAP0GZ20</accession>
<dbReference type="Proteomes" id="UP001408789">
    <property type="component" value="Unassembled WGS sequence"/>
</dbReference>
<organism evidence="6 7">
    <name type="scientific">Deinandra increscens subsp. villosa</name>
    <dbReference type="NCBI Taxonomy" id="3103831"/>
    <lineage>
        <taxon>Eukaryota</taxon>
        <taxon>Viridiplantae</taxon>
        <taxon>Streptophyta</taxon>
        <taxon>Embryophyta</taxon>
        <taxon>Tracheophyta</taxon>
        <taxon>Spermatophyta</taxon>
        <taxon>Magnoliopsida</taxon>
        <taxon>eudicotyledons</taxon>
        <taxon>Gunneridae</taxon>
        <taxon>Pentapetalae</taxon>
        <taxon>asterids</taxon>
        <taxon>campanulids</taxon>
        <taxon>Asterales</taxon>
        <taxon>Asteraceae</taxon>
        <taxon>Asteroideae</taxon>
        <taxon>Heliantheae alliance</taxon>
        <taxon>Madieae</taxon>
        <taxon>Madiinae</taxon>
        <taxon>Deinandra</taxon>
    </lineage>
</organism>
<dbReference type="Pfam" id="PF02902">
    <property type="entry name" value="Peptidase_C48"/>
    <property type="match status" value="1"/>
</dbReference>
<proteinExistence type="inferred from homology"/>
<dbReference type="PROSITE" id="PS50600">
    <property type="entry name" value="ULP_PROTEASE"/>
    <property type="match status" value="1"/>
</dbReference>
<dbReference type="InterPro" id="IPR038765">
    <property type="entry name" value="Papain-like_cys_pep_sf"/>
</dbReference>
<dbReference type="AlphaFoldDB" id="A0AAP0GZ20"/>
<evidence type="ECO:0000313" key="6">
    <source>
        <dbReference type="EMBL" id="KAK9064065.1"/>
    </source>
</evidence>
<comment type="caution">
    <text evidence="6">The sequence shown here is derived from an EMBL/GenBank/DDBJ whole genome shotgun (WGS) entry which is preliminary data.</text>
</comment>
<dbReference type="InterPro" id="IPR003653">
    <property type="entry name" value="Peptidase_C48_C"/>
</dbReference>
<dbReference type="GO" id="GO:0016929">
    <property type="term" value="F:deSUMOylase activity"/>
    <property type="evidence" value="ECO:0007669"/>
    <property type="project" value="TreeGrafter"/>
</dbReference>
<reference evidence="6 7" key="1">
    <citation type="submission" date="2024-04" db="EMBL/GenBank/DDBJ databases">
        <title>The reference genome of an endangered Asteraceae, Deinandra increscens subsp. villosa, native to the Central Coast of California.</title>
        <authorList>
            <person name="Guilliams M."/>
            <person name="Hasenstab-Lehman K."/>
            <person name="Meyer R."/>
            <person name="Mcevoy S."/>
        </authorList>
    </citation>
    <scope>NUCLEOTIDE SEQUENCE [LARGE SCALE GENOMIC DNA]</scope>
    <source>
        <tissue evidence="6">Leaf</tissue>
    </source>
</reference>
<evidence type="ECO:0000256" key="1">
    <source>
        <dbReference type="ARBA" id="ARBA00005234"/>
    </source>
</evidence>
<keyword evidence="3" id="KW-0378">Hydrolase</keyword>
<protein>
    <recommendedName>
        <fullName evidence="5">Ubiquitin-like protease family profile domain-containing protein</fullName>
    </recommendedName>
</protein>
<comment type="similarity">
    <text evidence="1">Belongs to the peptidase C48 family.</text>
</comment>
<dbReference type="GO" id="GO:0005634">
    <property type="term" value="C:nucleus"/>
    <property type="evidence" value="ECO:0007669"/>
    <property type="project" value="TreeGrafter"/>
</dbReference>
<dbReference type="EMBL" id="JBCNJP010000018">
    <property type="protein sequence ID" value="KAK9064065.1"/>
    <property type="molecule type" value="Genomic_DNA"/>
</dbReference>
<evidence type="ECO:0000259" key="5">
    <source>
        <dbReference type="PROSITE" id="PS50600"/>
    </source>
</evidence>
<dbReference type="GO" id="GO:0006508">
    <property type="term" value="P:proteolysis"/>
    <property type="evidence" value="ECO:0007669"/>
    <property type="project" value="UniProtKB-KW"/>
</dbReference>